<gene>
    <name evidence="2" type="ORF">NDU88_000863</name>
</gene>
<keyword evidence="3" id="KW-1185">Reference proteome</keyword>
<feature type="region of interest" description="Disordered" evidence="1">
    <location>
        <begin position="1"/>
        <end position="82"/>
    </location>
</feature>
<comment type="caution">
    <text evidence="2">The sequence shown here is derived from an EMBL/GenBank/DDBJ whole genome shotgun (WGS) entry which is preliminary data.</text>
</comment>
<sequence>MLEMSPAPGRMKKRKLDNKQTELETEKKCPDTEQSELRPSVRSRNLSRHNWGPRRKNRSPSRLSRAGDQAGRARDQEEMAGD</sequence>
<evidence type="ECO:0000256" key="1">
    <source>
        <dbReference type="SAM" id="MobiDB-lite"/>
    </source>
</evidence>
<dbReference type="Proteomes" id="UP001066276">
    <property type="component" value="Chromosome 2_1"/>
</dbReference>
<reference evidence="2" key="1">
    <citation type="journal article" date="2022" name="bioRxiv">
        <title>Sequencing and chromosome-scale assembly of the giantPleurodeles waltlgenome.</title>
        <authorList>
            <person name="Brown T."/>
            <person name="Elewa A."/>
            <person name="Iarovenko S."/>
            <person name="Subramanian E."/>
            <person name="Araus A.J."/>
            <person name="Petzold A."/>
            <person name="Susuki M."/>
            <person name="Suzuki K.-i.T."/>
            <person name="Hayashi T."/>
            <person name="Toyoda A."/>
            <person name="Oliveira C."/>
            <person name="Osipova E."/>
            <person name="Leigh N.D."/>
            <person name="Simon A."/>
            <person name="Yun M.H."/>
        </authorList>
    </citation>
    <scope>NUCLEOTIDE SEQUENCE</scope>
    <source>
        <strain evidence="2">20211129_DDA</strain>
        <tissue evidence="2">Liver</tissue>
    </source>
</reference>
<feature type="compositionally biased region" description="Basic residues" evidence="1">
    <location>
        <begin position="45"/>
        <end position="59"/>
    </location>
</feature>
<feature type="compositionally biased region" description="Basic and acidic residues" evidence="1">
    <location>
        <begin position="71"/>
        <end position="82"/>
    </location>
</feature>
<evidence type="ECO:0000313" key="2">
    <source>
        <dbReference type="EMBL" id="KAJ1197000.1"/>
    </source>
</evidence>
<feature type="compositionally biased region" description="Basic and acidic residues" evidence="1">
    <location>
        <begin position="17"/>
        <end position="31"/>
    </location>
</feature>
<proteinExistence type="predicted"/>
<dbReference type="AlphaFoldDB" id="A0AAV7V680"/>
<organism evidence="2 3">
    <name type="scientific">Pleurodeles waltl</name>
    <name type="common">Iberian ribbed newt</name>
    <dbReference type="NCBI Taxonomy" id="8319"/>
    <lineage>
        <taxon>Eukaryota</taxon>
        <taxon>Metazoa</taxon>
        <taxon>Chordata</taxon>
        <taxon>Craniata</taxon>
        <taxon>Vertebrata</taxon>
        <taxon>Euteleostomi</taxon>
        <taxon>Amphibia</taxon>
        <taxon>Batrachia</taxon>
        <taxon>Caudata</taxon>
        <taxon>Salamandroidea</taxon>
        <taxon>Salamandridae</taxon>
        <taxon>Pleurodelinae</taxon>
        <taxon>Pleurodeles</taxon>
    </lineage>
</organism>
<protein>
    <submittedName>
        <fullName evidence="2">Uncharacterized protein</fullName>
    </submittedName>
</protein>
<name>A0AAV7V680_PLEWA</name>
<accession>A0AAV7V680</accession>
<evidence type="ECO:0000313" key="3">
    <source>
        <dbReference type="Proteomes" id="UP001066276"/>
    </source>
</evidence>
<dbReference type="EMBL" id="JANPWB010000003">
    <property type="protein sequence ID" value="KAJ1197000.1"/>
    <property type="molecule type" value="Genomic_DNA"/>
</dbReference>